<proteinExistence type="predicted"/>
<keyword evidence="3" id="KW-1185">Reference proteome</keyword>
<organism evidence="2 3">
    <name type="scientific">Sphingomonas liriopis</name>
    <dbReference type="NCBI Taxonomy" id="2949094"/>
    <lineage>
        <taxon>Bacteria</taxon>
        <taxon>Pseudomonadati</taxon>
        <taxon>Pseudomonadota</taxon>
        <taxon>Alphaproteobacteria</taxon>
        <taxon>Sphingomonadales</taxon>
        <taxon>Sphingomonadaceae</taxon>
        <taxon>Sphingomonas</taxon>
    </lineage>
</organism>
<keyword evidence="1" id="KW-0812">Transmembrane</keyword>
<sequence length="193" mass="19485">MTDDRAFTDPLAPSSAGAGWGWILAYGVVSVVLGVLAFLNPFAATYAATLVIGGFFIVAGLVSIAAGFAGKGSESRGYAIGFGLLSLVIGLLMAFNPVTGAISLTLMVAVWLGIRGALEIGLGARFRRGRGLMIALGVVNILLAIYVLATLPWSALTLPGFILGISFVFGGVAAVASALNHKTGAAAFAAPAV</sequence>
<evidence type="ECO:0000256" key="1">
    <source>
        <dbReference type="SAM" id="Phobius"/>
    </source>
</evidence>
<dbReference type="EMBL" id="JAMLDY010000001">
    <property type="protein sequence ID" value="MCP3733273.1"/>
    <property type="molecule type" value="Genomic_DNA"/>
</dbReference>
<gene>
    <name evidence="2" type="ORF">M9979_00025</name>
</gene>
<accession>A0A9X2KRZ0</accession>
<dbReference type="GO" id="GO:0005886">
    <property type="term" value="C:plasma membrane"/>
    <property type="evidence" value="ECO:0007669"/>
    <property type="project" value="TreeGrafter"/>
</dbReference>
<name>A0A9X2KRZ0_9SPHN</name>
<dbReference type="Proteomes" id="UP001139486">
    <property type="component" value="Unassembled WGS sequence"/>
</dbReference>
<protein>
    <submittedName>
        <fullName evidence="2">DUF308 domain-containing protein</fullName>
    </submittedName>
</protein>
<feature type="transmembrane region" description="Helical" evidence="1">
    <location>
        <begin position="20"/>
        <end position="39"/>
    </location>
</feature>
<feature type="transmembrane region" description="Helical" evidence="1">
    <location>
        <begin position="45"/>
        <end position="70"/>
    </location>
</feature>
<comment type="caution">
    <text evidence="2">The sequence shown here is derived from an EMBL/GenBank/DDBJ whole genome shotgun (WGS) entry which is preliminary data.</text>
</comment>
<dbReference type="RefSeq" id="WP_254287286.1">
    <property type="nucleotide sequence ID" value="NZ_JAMLDY010000001.1"/>
</dbReference>
<reference evidence="2" key="1">
    <citation type="submission" date="2022-05" db="EMBL/GenBank/DDBJ databases">
        <title>Sphingomonas sp. strain RP10 Genome sequencing and assembly.</title>
        <authorList>
            <person name="Kim I."/>
        </authorList>
    </citation>
    <scope>NUCLEOTIDE SEQUENCE</scope>
    <source>
        <strain evidence="2">RP10</strain>
    </source>
</reference>
<evidence type="ECO:0000313" key="3">
    <source>
        <dbReference type="Proteomes" id="UP001139486"/>
    </source>
</evidence>
<dbReference type="PANTHER" id="PTHR34989">
    <property type="entry name" value="PROTEIN HDED"/>
    <property type="match status" value="1"/>
</dbReference>
<feature type="transmembrane region" description="Helical" evidence="1">
    <location>
        <begin position="130"/>
        <end position="149"/>
    </location>
</feature>
<keyword evidence="1" id="KW-0472">Membrane</keyword>
<evidence type="ECO:0000313" key="2">
    <source>
        <dbReference type="EMBL" id="MCP3733273.1"/>
    </source>
</evidence>
<feature type="transmembrane region" description="Helical" evidence="1">
    <location>
        <begin position="161"/>
        <end position="179"/>
    </location>
</feature>
<dbReference type="InterPro" id="IPR052712">
    <property type="entry name" value="Acid_resist_chaperone_HdeD"/>
</dbReference>
<keyword evidence="1" id="KW-1133">Transmembrane helix</keyword>
<dbReference type="InterPro" id="IPR005325">
    <property type="entry name" value="DUF308_memb"/>
</dbReference>
<dbReference type="PANTHER" id="PTHR34989:SF1">
    <property type="entry name" value="PROTEIN HDED"/>
    <property type="match status" value="1"/>
</dbReference>
<dbReference type="AlphaFoldDB" id="A0A9X2KRZ0"/>
<dbReference type="Pfam" id="PF03729">
    <property type="entry name" value="DUF308"/>
    <property type="match status" value="1"/>
</dbReference>